<gene>
    <name evidence="1" type="ORF">MYP_3008</name>
</gene>
<dbReference type="EMBL" id="BBLT01000006">
    <property type="protein sequence ID" value="GAL85779.1"/>
    <property type="molecule type" value="Genomic_DNA"/>
</dbReference>
<evidence type="ECO:0000313" key="2">
    <source>
        <dbReference type="Proteomes" id="UP000030185"/>
    </source>
</evidence>
<reference evidence="1 2" key="1">
    <citation type="submission" date="2014-09" db="EMBL/GenBank/DDBJ databases">
        <title>Sporocytophaga myxococcoides PG-01 genome sequencing.</title>
        <authorList>
            <person name="Liu L."/>
            <person name="Gao P.J."/>
            <person name="Chen G.J."/>
            <person name="Wang L.S."/>
        </authorList>
    </citation>
    <scope>NUCLEOTIDE SEQUENCE [LARGE SCALE GENOMIC DNA]</scope>
    <source>
        <strain evidence="1 2">PG-01</strain>
    </source>
</reference>
<dbReference type="AlphaFoldDB" id="A0A098LH64"/>
<sequence>MQTLCDLLETTPESVIQSFINDLSQENASSGSDERHMAAEYFMRCGYGMHLFEYNQIDGMFSGLDDVRKAFYNYGNSRMEEYQSYRKAYLKEWSKYWKEEKKKKGL</sequence>
<dbReference type="RefSeq" id="WP_045464778.1">
    <property type="nucleotide sequence ID" value="NZ_BBLT01000006.1"/>
</dbReference>
<dbReference type="Proteomes" id="UP000030185">
    <property type="component" value="Unassembled WGS sequence"/>
</dbReference>
<comment type="caution">
    <text evidence="1">The sequence shown here is derived from an EMBL/GenBank/DDBJ whole genome shotgun (WGS) entry which is preliminary data.</text>
</comment>
<protein>
    <submittedName>
        <fullName evidence="1">Uncharacterized protein</fullName>
    </submittedName>
</protein>
<dbReference type="OrthoDB" id="707065at2"/>
<keyword evidence="2" id="KW-1185">Reference proteome</keyword>
<proteinExistence type="predicted"/>
<name>A0A098LH64_9BACT</name>
<evidence type="ECO:0000313" key="1">
    <source>
        <dbReference type="EMBL" id="GAL85779.1"/>
    </source>
</evidence>
<organism evidence="1 2">
    <name type="scientific">Sporocytophaga myxococcoides</name>
    <dbReference type="NCBI Taxonomy" id="153721"/>
    <lineage>
        <taxon>Bacteria</taxon>
        <taxon>Pseudomonadati</taxon>
        <taxon>Bacteroidota</taxon>
        <taxon>Cytophagia</taxon>
        <taxon>Cytophagales</taxon>
        <taxon>Cytophagaceae</taxon>
        <taxon>Sporocytophaga</taxon>
    </lineage>
</organism>
<accession>A0A098LH64</accession>
<dbReference type="STRING" id="153721.MYP_3008"/>